<organism evidence="3 4">
    <name type="scientific">Smittium culicis</name>
    <dbReference type="NCBI Taxonomy" id="133412"/>
    <lineage>
        <taxon>Eukaryota</taxon>
        <taxon>Fungi</taxon>
        <taxon>Fungi incertae sedis</taxon>
        <taxon>Zoopagomycota</taxon>
        <taxon>Kickxellomycotina</taxon>
        <taxon>Harpellomycetes</taxon>
        <taxon>Harpellales</taxon>
        <taxon>Legeriomycetaceae</taxon>
        <taxon>Smittium</taxon>
    </lineage>
</organism>
<protein>
    <recommendedName>
        <fullName evidence="2">PiggyBac transposable element-derived protein domain-containing protein</fullName>
    </recommendedName>
</protein>
<evidence type="ECO:0000313" key="4">
    <source>
        <dbReference type="Proteomes" id="UP000187429"/>
    </source>
</evidence>
<dbReference type="InterPro" id="IPR029526">
    <property type="entry name" value="PGBD"/>
</dbReference>
<reference evidence="4" key="1">
    <citation type="submission" date="2017-01" db="EMBL/GenBank/DDBJ databases">
        <authorList>
            <person name="Wang Y."/>
            <person name="White M."/>
            <person name="Kvist S."/>
            <person name="Moncalvo J.-M."/>
        </authorList>
    </citation>
    <scope>NUCLEOTIDE SEQUENCE [LARGE SCALE GENOMIC DNA]</scope>
    <source>
        <strain evidence="4">ID-206-W2</strain>
    </source>
</reference>
<accession>A0A1R1YJ29</accession>
<evidence type="ECO:0000256" key="1">
    <source>
        <dbReference type="SAM" id="MobiDB-lite"/>
    </source>
</evidence>
<gene>
    <name evidence="3" type="ORF">AYI69_g3657</name>
</gene>
<dbReference type="Proteomes" id="UP000187429">
    <property type="component" value="Unassembled WGS sequence"/>
</dbReference>
<dbReference type="AlphaFoldDB" id="A0A1R1YJ29"/>
<proteinExistence type="predicted"/>
<comment type="caution">
    <text evidence="3">The sequence shown here is derived from an EMBL/GenBank/DDBJ whole genome shotgun (WGS) entry which is preliminary data.</text>
</comment>
<feature type="region of interest" description="Disordered" evidence="1">
    <location>
        <begin position="80"/>
        <end position="108"/>
    </location>
</feature>
<feature type="compositionally biased region" description="Polar residues" evidence="1">
    <location>
        <begin position="85"/>
        <end position="101"/>
    </location>
</feature>
<dbReference type="EMBL" id="LSSM01001276">
    <property type="protein sequence ID" value="OMJ26927.1"/>
    <property type="molecule type" value="Genomic_DNA"/>
</dbReference>
<sequence length="119" mass="14186">MDNFFTSVPLMEYLKKIGHYACGTIRPNRRHLPEFSKNNRLRKWDTEWYMNENGISVLKWMDSKPVHMISTYHGPSILSRIPRSNEASQTQNNPNLNSQNYDSDDDFEDEKLYKIRKFP</sequence>
<dbReference type="OrthoDB" id="2423798at2759"/>
<name>A0A1R1YJ29_9FUNG</name>
<evidence type="ECO:0000259" key="2">
    <source>
        <dbReference type="Pfam" id="PF13843"/>
    </source>
</evidence>
<keyword evidence="4" id="KW-1185">Reference proteome</keyword>
<evidence type="ECO:0000313" key="3">
    <source>
        <dbReference type="EMBL" id="OMJ26927.1"/>
    </source>
</evidence>
<dbReference type="PANTHER" id="PTHR46599">
    <property type="entry name" value="PIGGYBAC TRANSPOSABLE ELEMENT-DERIVED PROTEIN 4"/>
    <property type="match status" value="1"/>
</dbReference>
<dbReference type="PANTHER" id="PTHR46599:SF3">
    <property type="entry name" value="PIGGYBAC TRANSPOSABLE ELEMENT-DERIVED PROTEIN 4"/>
    <property type="match status" value="1"/>
</dbReference>
<feature type="domain" description="PiggyBac transposable element-derived protein" evidence="2">
    <location>
        <begin position="1"/>
        <end position="96"/>
    </location>
</feature>
<dbReference type="Pfam" id="PF13843">
    <property type="entry name" value="DDE_Tnp_1_7"/>
    <property type="match status" value="1"/>
</dbReference>